<feature type="compositionally biased region" description="Low complexity" evidence="1">
    <location>
        <begin position="26"/>
        <end position="50"/>
    </location>
</feature>
<sequence length="262" mass="27965" precursor="true">MKSHLVVMLVLMSGVVAGCLKPPEDPTQTSAVPPSTSTTPSKPAVSLAPAQAPPTAKPAFGFTPTLEAVSGKQGRVAYKVQLPQVTGDKAAARDRFNEGMRAALQDVMRDLDDPKLTKPATIGDGQLAVRESSRVSFIGPHVVAGLAVFLWYAGGAHPNQSAATITINTDTAQPVMFDEVFLDQEAARVQLRKLALELGPPDRLKGVGDMKAEQFLHWLPAPKGLTFYISVVHAAGDYVPVTVPWERIRDLVAPGMLQVLSQ</sequence>
<feature type="signal peptide" evidence="2">
    <location>
        <begin position="1"/>
        <end position="17"/>
    </location>
</feature>
<dbReference type="RefSeq" id="WP_191988348.1">
    <property type="nucleotide sequence ID" value="NZ_PECL01000008.1"/>
</dbReference>
<evidence type="ECO:0000313" key="3">
    <source>
        <dbReference type="EMBL" id="TEA03845.1"/>
    </source>
</evidence>
<feature type="chain" id="PRO_5038451755" description="DUF3298 domain-containing protein" evidence="2">
    <location>
        <begin position="18"/>
        <end position="262"/>
    </location>
</feature>
<dbReference type="Proteomes" id="UP000294604">
    <property type="component" value="Unassembled WGS sequence"/>
</dbReference>
<evidence type="ECO:0008006" key="5">
    <source>
        <dbReference type="Google" id="ProtNLM"/>
    </source>
</evidence>
<dbReference type="STRING" id="404941.GCA_002013645_02688"/>
<organism evidence="3 4">
    <name type="scientific">Mycobacteroides salmoniphilum</name>
    <dbReference type="NCBI Taxonomy" id="404941"/>
    <lineage>
        <taxon>Bacteria</taxon>
        <taxon>Bacillati</taxon>
        <taxon>Actinomycetota</taxon>
        <taxon>Actinomycetes</taxon>
        <taxon>Mycobacteriales</taxon>
        <taxon>Mycobacteriaceae</taxon>
        <taxon>Mycobacteroides</taxon>
    </lineage>
</organism>
<keyword evidence="2" id="KW-0732">Signal</keyword>
<dbReference type="EMBL" id="PECL01000008">
    <property type="protein sequence ID" value="TEA03845.1"/>
    <property type="molecule type" value="Genomic_DNA"/>
</dbReference>
<dbReference type="AlphaFoldDB" id="A0A4R8STQ1"/>
<comment type="caution">
    <text evidence="3">The sequence shown here is derived from an EMBL/GenBank/DDBJ whole genome shotgun (WGS) entry which is preliminary data.</text>
</comment>
<feature type="region of interest" description="Disordered" evidence="1">
    <location>
        <begin position="22"/>
        <end position="59"/>
    </location>
</feature>
<reference evidence="3 4" key="1">
    <citation type="journal article" date="2019" name="Sci. Rep.">
        <title>Extended insight into the Mycobacterium chelonae-abscessus complex through whole genome sequencing of Mycobacterium salmoniphilum outbreak and Mycobacterium salmoniphilum-like strains.</title>
        <authorList>
            <person name="Behra P.R.K."/>
            <person name="Das S."/>
            <person name="Pettersson B.M.F."/>
            <person name="Shirreff L."/>
            <person name="DuCote T."/>
            <person name="Jacobsson K.G."/>
            <person name="Ennis D.G."/>
            <person name="Kirsebom L.A."/>
        </authorList>
    </citation>
    <scope>NUCLEOTIDE SEQUENCE [LARGE SCALE GENOMIC DNA]</scope>
    <source>
        <strain evidence="3 4">CCUG 60884</strain>
    </source>
</reference>
<proteinExistence type="predicted"/>
<name>A0A4R8STQ1_9MYCO</name>
<gene>
    <name evidence="3" type="ORF">CCUG60884_02705</name>
</gene>
<evidence type="ECO:0000313" key="4">
    <source>
        <dbReference type="Proteomes" id="UP000294604"/>
    </source>
</evidence>
<evidence type="ECO:0000256" key="1">
    <source>
        <dbReference type="SAM" id="MobiDB-lite"/>
    </source>
</evidence>
<protein>
    <recommendedName>
        <fullName evidence="5">DUF3298 domain-containing protein</fullName>
    </recommendedName>
</protein>
<accession>A0A4R8STQ1</accession>
<dbReference type="PROSITE" id="PS51257">
    <property type="entry name" value="PROKAR_LIPOPROTEIN"/>
    <property type="match status" value="1"/>
</dbReference>
<evidence type="ECO:0000256" key="2">
    <source>
        <dbReference type="SAM" id="SignalP"/>
    </source>
</evidence>